<evidence type="ECO:0000313" key="3">
    <source>
        <dbReference type="EMBL" id="MDF3833863.1"/>
    </source>
</evidence>
<reference evidence="3 4" key="1">
    <citation type="submission" date="2023-03" db="EMBL/GenBank/DDBJ databases">
        <title>Draft assemblies of triclosan tolerant bacteria isolated from returned activated sludge.</title>
        <authorList>
            <person name="Van Hamelsveld S."/>
        </authorList>
    </citation>
    <scope>NUCLEOTIDE SEQUENCE [LARGE SCALE GENOMIC DNA]</scope>
    <source>
        <strain evidence="3 4">GW210010_S58</strain>
    </source>
</reference>
<keyword evidence="4" id="KW-1185">Reference proteome</keyword>
<keyword evidence="2" id="KW-0378">Hydrolase</keyword>
<dbReference type="Pfam" id="PF13279">
    <property type="entry name" value="4HBT_2"/>
    <property type="match status" value="1"/>
</dbReference>
<sequence>MSEIFGNTVLVRFKDCDAAGIVFFPRYFEMLNDLVEDWFREALDWSFADMHGAGQAGVPTASLSCRFVAPSRLGEALTRELRVTQMGRSSFALQVRFVGPAADLRVEITQRLVCVDTGPMMPRALPAEVRAAMARFLVPEGEAMATQASAL</sequence>
<protein>
    <submittedName>
        <fullName evidence="3">Acyl-CoA thioesterase</fullName>
    </submittedName>
</protein>
<dbReference type="PANTHER" id="PTHR31793:SF27">
    <property type="entry name" value="NOVEL THIOESTERASE SUPERFAMILY DOMAIN AND SAPOSIN A-TYPE DOMAIN CONTAINING PROTEIN (0610012H03RIK)"/>
    <property type="match status" value="1"/>
</dbReference>
<organism evidence="3 4">
    <name type="scientific">Cupriavidus basilensis</name>
    <dbReference type="NCBI Taxonomy" id="68895"/>
    <lineage>
        <taxon>Bacteria</taxon>
        <taxon>Pseudomonadati</taxon>
        <taxon>Pseudomonadota</taxon>
        <taxon>Betaproteobacteria</taxon>
        <taxon>Burkholderiales</taxon>
        <taxon>Burkholderiaceae</taxon>
        <taxon>Cupriavidus</taxon>
    </lineage>
</organism>
<dbReference type="PANTHER" id="PTHR31793">
    <property type="entry name" value="4-HYDROXYBENZOYL-COA THIOESTERASE FAMILY MEMBER"/>
    <property type="match status" value="1"/>
</dbReference>
<dbReference type="EMBL" id="JARJLM010000222">
    <property type="protein sequence ID" value="MDF3833863.1"/>
    <property type="molecule type" value="Genomic_DNA"/>
</dbReference>
<dbReference type="Gene3D" id="3.10.129.10">
    <property type="entry name" value="Hotdog Thioesterase"/>
    <property type="match status" value="1"/>
</dbReference>
<name>A0ABT6AN90_9BURK</name>
<evidence type="ECO:0000313" key="4">
    <source>
        <dbReference type="Proteomes" id="UP001216674"/>
    </source>
</evidence>
<dbReference type="SUPFAM" id="SSF54637">
    <property type="entry name" value="Thioesterase/thiol ester dehydrase-isomerase"/>
    <property type="match status" value="1"/>
</dbReference>
<dbReference type="Proteomes" id="UP001216674">
    <property type="component" value="Unassembled WGS sequence"/>
</dbReference>
<dbReference type="InterPro" id="IPR050563">
    <property type="entry name" value="4-hydroxybenzoyl-CoA_TE"/>
</dbReference>
<evidence type="ECO:0000256" key="1">
    <source>
        <dbReference type="ARBA" id="ARBA00005953"/>
    </source>
</evidence>
<dbReference type="InterPro" id="IPR029069">
    <property type="entry name" value="HotDog_dom_sf"/>
</dbReference>
<comment type="caution">
    <text evidence="3">The sequence shown here is derived from an EMBL/GenBank/DDBJ whole genome shotgun (WGS) entry which is preliminary data.</text>
</comment>
<proteinExistence type="inferred from homology"/>
<dbReference type="CDD" id="cd00586">
    <property type="entry name" value="4HBT"/>
    <property type="match status" value="1"/>
</dbReference>
<dbReference type="RefSeq" id="WP_017230227.1">
    <property type="nucleotide sequence ID" value="NZ_JARJLM010000222.1"/>
</dbReference>
<comment type="similarity">
    <text evidence="1">Belongs to the 4-hydroxybenzoyl-CoA thioesterase family.</text>
</comment>
<evidence type="ECO:0000256" key="2">
    <source>
        <dbReference type="ARBA" id="ARBA00022801"/>
    </source>
</evidence>
<gene>
    <name evidence="3" type="ORF">P3W85_13015</name>
</gene>
<accession>A0ABT6AN90</accession>